<dbReference type="GO" id="GO:0015159">
    <property type="term" value="F:polysaccharide transmembrane transporter activity"/>
    <property type="evidence" value="ECO:0007669"/>
    <property type="project" value="InterPro"/>
</dbReference>
<feature type="coiled-coil region" evidence="2">
    <location>
        <begin position="222"/>
        <end position="249"/>
    </location>
</feature>
<dbReference type="EMBL" id="VIWP01000009">
    <property type="protein sequence ID" value="TWF48098.1"/>
    <property type="molecule type" value="Genomic_DNA"/>
</dbReference>
<dbReference type="InterPro" id="IPR058781">
    <property type="entry name" value="HH_AprE-like"/>
</dbReference>
<gene>
    <name evidence="7" type="ORF">FHW37_109161</name>
</gene>
<dbReference type="InterPro" id="IPR003715">
    <property type="entry name" value="Poly_export_N"/>
</dbReference>
<feature type="domain" description="Polysaccharide export protein N-terminal" evidence="4">
    <location>
        <begin position="35"/>
        <end position="108"/>
    </location>
</feature>
<dbReference type="AlphaFoldDB" id="A0A561QCK8"/>
<feature type="domain" description="AprE-like long alpha-helical hairpin" evidence="6">
    <location>
        <begin position="161"/>
        <end position="346"/>
    </location>
</feature>
<keyword evidence="1 3" id="KW-0732">Signal</keyword>
<evidence type="ECO:0000256" key="2">
    <source>
        <dbReference type="SAM" id="Coils"/>
    </source>
</evidence>
<dbReference type="Pfam" id="PF10531">
    <property type="entry name" value="SLBB"/>
    <property type="match status" value="1"/>
</dbReference>
<accession>A0A561QCK8</accession>
<proteinExistence type="predicted"/>
<dbReference type="RefSeq" id="WP_246690921.1">
    <property type="nucleotide sequence ID" value="NZ_VIWP01000009.1"/>
</dbReference>
<dbReference type="Gene3D" id="3.30.1950.10">
    <property type="entry name" value="wza like domain"/>
    <property type="match status" value="1"/>
</dbReference>
<evidence type="ECO:0000256" key="1">
    <source>
        <dbReference type="ARBA" id="ARBA00022729"/>
    </source>
</evidence>
<feature type="coiled-coil region" evidence="2">
    <location>
        <begin position="302"/>
        <end position="344"/>
    </location>
</feature>
<evidence type="ECO:0000259" key="5">
    <source>
        <dbReference type="Pfam" id="PF10531"/>
    </source>
</evidence>
<organism evidence="7 8">
    <name type="scientific">Neorhizobium alkalisoli</name>
    <dbReference type="NCBI Taxonomy" id="528178"/>
    <lineage>
        <taxon>Bacteria</taxon>
        <taxon>Pseudomonadati</taxon>
        <taxon>Pseudomonadota</taxon>
        <taxon>Alphaproteobacteria</taxon>
        <taxon>Hyphomicrobiales</taxon>
        <taxon>Rhizobiaceae</taxon>
        <taxon>Rhizobium/Agrobacterium group</taxon>
        <taxon>Neorhizobium</taxon>
    </lineage>
</organism>
<protein>
    <submittedName>
        <fullName evidence="7">Polysaccharide export outer membrane protein</fullName>
    </submittedName>
</protein>
<keyword evidence="8" id="KW-1185">Reference proteome</keyword>
<comment type="caution">
    <text evidence="7">The sequence shown here is derived from an EMBL/GenBank/DDBJ whole genome shotgun (WGS) entry which is preliminary data.</text>
</comment>
<dbReference type="PANTHER" id="PTHR33619">
    <property type="entry name" value="POLYSACCHARIDE EXPORT PROTEIN GFCE-RELATED"/>
    <property type="match status" value="1"/>
</dbReference>
<dbReference type="InterPro" id="IPR006311">
    <property type="entry name" value="TAT_signal"/>
</dbReference>
<dbReference type="Pfam" id="PF02563">
    <property type="entry name" value="Poly_export"/>
    <property type="match status" value="1"/>
</dbReference>
<dbReference type="InterPro" id="IPR019554">
    <property type="entry name" value="Soluble_ligand-bd"/>
</dbReference>
<dbReference type="Proteomes" id="UP000320653">
    <property type="component" value="Unassembled WGS sequence"/>
</dbReference>
<evidence type="ECO:0000259" key="4">
    <source>
        <dbReference type="Pfam" id="PF02563"/>
    </source>
</evidence>
<feature type="domain" description="Soluble ligand binding" evidence="5">
    <location>
        <begin position="114"/>
        <end position="153"/>
    </location>
</feature>
<dbReference type="PROSITE" id="PS51318">
    <property type="entry name" value="TAT"/>
    <property type="match status" value="1"/>
</dbReference>
<feature type="signal peptide" evidence="3">
    <location>
        <begin position="1"/>
        <end position="33"/>
    </location>
</feature>
<name>A0A561QCK8_9HYPH</name>
<dbReference type="InterPro" id="IPR049712">
    <property type="entry name" value="Poly_export"/>
</dbReference>
<reference evidence="7 8" key="1">
    <citation type="submission" date="2019-06" db="EMBL/GenBank/DDBJ databases">
        <title>Sorghum-associated microbial communities from plants grown in Nebraska, USA.</title>
        <authorList>
            <person name="Schachtman D."/>
        </authorList>
    </citation>
    <scope>NUCLEOTIDE SEQUENCE [LARGE SCALE GENOMIC DNA]</scope>
    <source>
        <strain evidence="7 8">1225</strain>
    </source>
</reference>
<dbReference type="PANTHER" id="PTHR33619:SF3">
    <property type="entry name" value="POLYSACCHARIDE EXPORT PROTEIN GFCE-RELATED"/>
    <property type="match status" value="1"/>
</dbReference>
<sequence>MPRIENRRSALVSVAMAVALAFVLLASSMPASASKMPSYTVGAGDVLMITVYGDAGLTGLFPVSAEGVIGYPLLGNVDVAGKTVDEIGAQISRDLADHVPNRSVAVAIKEYAPIFIVGDVQKPGRYEYRPGMIVLELFALSGGLREPTARTDMSSIQLISAQQEYEDMSLQLLSQDVRRVRLEAERNNVAFEYNSNGPGLVRDATTLEKIVESEKSLYKLRLSVLQDERTNLEVQKQNFVQEIDTLQKSNVMRNEQFQLLGLDVNASEELVSRGAASQSALRERKRELLAMNQQLLESTSFLARARQNKNEVERRILELENKRNNDAATELREIELDMVRLRRKMTFSLQTMAEIGATSRRVTSLEQMIQTKFSIVRQLSGEYGETDAGEQTPIRAGDVIRVSLIASGPAESSANRTAKAN</sequence>
<dbReference type="Gene3D" id="3.10.560.10">
    <property type="entry name" value="Outer membrane lipoprotein wza domain like"/>
    <property type="match status" value="1"/>
</dbReference>
<dbReference type="Pfam" id="PF25994">
    <property type="entry name" value="HH_AprE"/>
    <property type="match status" value="1"/>
</dbReference>
<evidence type="ECO:0000313" key="8">
    <source>
        <dbReference type="Proteomes" id="UP000320653"/>
    </source>
</evidence>
<evidence type="ECO:0000259" key="6">
    <source>
        <dbReference type="Pfam" id="PF25994"/>
    </source>
</evidence>
<evidence type="ECO:0000256" key="3">
    <source>
        <dbReference type="SAM" id="SignalP"/>
    </source>
</evidence>
<feature type="chain" id="PRO_5022219580" evidence="3">
    <location>
        <begin position="34"/>
        <end position="421"/>
    </location>
</feature>
<keyword evidence="2" id="KW-0175">Coiled coil</keyword>
<evidence type="ECO:0000313" key="7">
    <source>
        <dbReference type="EMBL" id="TWF48098.1"/>
    </source>
</evidence>